<dbReference type="PROSITE" id="PS00197">
    <property type="entry name" value="2FE2S_FER_1"/>
    <property type="match status" value="1"/>
</dbReference>
<dbReference type="InterPro" id="IPR012675">
    <property type="entry name" value="Beta-grasp_dom_sf"/>
</dbReference>
<feature type="domain" description="2Fe-2S ferredoxin-type" evidence="1">
    <location>
        <begin position="6"/>
        <end position="92"/>
    </location>
</feature>
<organism evidence="2 3">
    <name type="scientific">Sphingobium jiangsuense</name>
    <dbReference type="NCBI Taxonomy" id="870476"/>
    <lineage>
        <taxon>Bacteria</taxon>
        <taxon>Pseudomonadati</taxon>
        <taxon>Pseudomonadota</taxon>
        <taxon>Alphaproteobacteria</taxon>
        <taxon>Sphingomonadales</taxon>
        <taxon>Sphingomonadaceae</taxon>
        <taxon>Sphingobium</taxon>
    </lineage>
</organism>
<name>A0A7W6BNL1_9SPHN</name>
<dbReference type="InterPro" id="IPR036010">
    <property type="entry name" value="2Fe-2S_ferredoxin-like_sf"/>
</dbReference>
<dbReference type="InterPro" id="IPR001041">
    <property type="entry name" value="2Fe-2S_ferredoxin-type"/>
</dbReference>
<dbReference type="Gene3D" id="3.10.20.30">
    <property type="match status" value="1"/>
</dbReference>
<evidence type="ECO:0000313" key="3">
    <source>
        <dbReference type="Proteomes" id="UP000571950"/>
    </source>
</evidence>
<dbReference type="InterPro" id="IPR006058">
    <property type="entry name" value="2Fe2S_fd_BS"/>
</dbReference>
<dbReference type="SUPFAM" id="SSF54292">
    <property type="entry name" value="2Fe-2S ferredoxin-like"/>
    <property type="match status" value="1"/>
</dbReference>
<dbReference type="RefSeq" id="WP_188072655.1">
    <property type="nucleotide sequence ID" value="NZ_BSPS01000033.1"/>
</dbReference>
<reference evidence="2 3" key="1">
    <citation type="submission" date="2020-08" db="EMBL/GenBank/DDBJ databases">
        <title>Genomic Encyclopedia of Type Strains, Phase IV (KMG-IV): sequencing the most valuable type-strain genomes for metagenomic binning, comparative biology and taxonomic classification.</title>
        <authorList>
            <person name="Goeker M."/>
        </authorList>
    </citation>
    <scope>NUCLEOTIDE SEQUENCE [LARGE SCALE GENOMIC DNA]</scope>
    <source>
        <strain evidence="2 3">DSM 26189</strain>
    </source>
</reference>
<gene>
    <name evidence="2" type="ORF">GGR43_002868</name>
</gene>
<protein>
    <submittedName>
        <fullName evidence="2">Ferredoxin</fullName>
    </submittedName>
</protein>
<sequence length="92" mass="9458">MSDSDAPFRLVAARSGRALEVGVDQSIAEALAAVGVEARTGCLGGGCGACITRIVQGTADHRDAYLTQEERDSGLIAICVSRALGPELVLDI</sequence>
<evidence type="ECO:0000313" key="2">
    <source>
        <dbReference type="EMBL" id="MBB3927145.1"/>
    </source>
</evidence>
<proteinExistence type="predicted"/>
<keyword evidence="3" id="KW-1185">Reference proteome</keyword>
<evidence type="ECO:0000259" key="1">
    <source>
        <dbReference type="PROSITE" id="PS51085"/>
    </source>
</evidence>
<dbReference type="GO" id="GO:0051537">
    <property type="term" value="F:2 iron, 2 sulfur cluster binding"/>
    <property type="evidence" value="ECO:0007669"/>
    <property type="project" value="InterPro"/>
</dbReference>
<dbReference type="AlphaFoldDB" id="A0A7W6BNL1"/>
<accession>A0A7W6BNL1</accession>
<comment type="caution">
    <text evidence="2">The sequence shown here is derived from an EMBL/GenBank/DDBJ whole genome shotgun (WGS) entry which is preliminary data.</text>
</comment>
<dbReference type="PROSITE" id="PS51085">
    <property type="entry name" value="2FE2S_FER_2"/>
    <property type="match status" value="1"/>
</dbReference>
<dbReference type="Proteomes" id="UP000571950">
    <property type="component" value="Unassembled WGS sequence"/>
</dbReference>
<dbReference type="Pfam" id="PF00111">
    <property type="entry name" value="Fer2"/>
    <property type="match status" value="1"/>
</dbReference>
<dbReference type="EMBL" id="JACIDT010000010">
    <property type="protein sequence ID" value="MBB3927145.1"/>
    <property type="molecule type" value="Genomic_DNA"/>
</dbReference>